<sequence>MMRSKGLRSLLVLAGLVAAVVAAFIVARTSGATPVTTTGTRYAVTVTAERNAIDVQVDKGQADTVTVAAVMLTMGHSMPEVTARKTAPGHFVAEGDDLFFMTGAWELSIRLTGPSGEETLTLDTLVAD</sequence>
<dbReference type="Proteomes" id="UP001589532">
    <property type="component" value="Unassembled WGS sequence"/>
</dbReference>
<evidence type="ECO:0000313" key="1">
    <source>
        <dbReference type="EMBL" id="MFB9627383.1"/>
    </source>
</evidence>
<dbReference type="RefSeq" id="WP_344984168.1">
    <property type="nucleotide sequence ID" value="NZ_BAAAXV010000001.1"/>
</dbReference>
<proteinExistence type="predicted"/>
<evidence type="ECO:0008006" key="3">
    <source>
        <dbReference type="Google" id="ProtNLM"/>
    </source>
</evidence>
<protein>
    <recommendedName>
        <fullName evidence="3">YtkA-like domain-containing protein</fullName>
    </recommendedName>
</protein>
<keyword evidence="2" id="KW-1185">Reference proteome</keyword>
<evidence type="ECO:0000313" key="2">
    <source>
        <dbReference type="Proteomes" id="UP001589532"/>
    </source>
</evidence>
<name>A0ABV5S8J0_9ACTN</name>
<organism evidence="1 2">
    <name type="scientific">Nonomuraea helvata</name>
    <dbReference type="NCBI Taxonomy" id="37484"/>
    <lineage>
        <taxon>Bacteria</taxon>
        <taxon>Bacillati</taxon>
        <taxon>Actinomycetota</taxon>
        <taxon>Actinomycetes</taxon>
        <taxon>Streptosporangiales</taxon>
        <taxon>Streptosporangiaceae</taxon>
        <taxon>Nonomuraea</taxon>
    </lineage>
</organism>
<accession>A0ABV5S8J0</accession>
<dbReference type="EMBL" id="JBHMBW010000031">
    <property type="protein sequence ID" value="MFB9627383.1"/>
    <property type="molecule type" value="Genomic_DNA"/>
</dbReference>
<reference evidence="1 2" key="1">
    <citation type="submission" date="2024-09" db="EMBL/GenBank/DDBJ databases">
        <authorList>
            <person name="Sun Q."/>
            <person name="Mori K."/>
        </authorList>
    </citation>
    <scope>NUCLEOTIDE SEQUENCE [LARGE SCALE GENOMIC DNA]</scope>
    <source>
        <strain evidence="1 2">JCM 3143</strain>
    </source>
</reference>
<comment type="caution">
    <text evidence="1">The sequence shown here is derived from an EMBL/GenBank/DDBJ whole genome shotgun (WGS) entry which is preliminary data.</text>
</comment>
<gene>
    <name evidence="1" type="ORF">ACFFSA_30245</name>
</gene>